<organism evidence="4 5">
    <name type="scientific">Salinisphaera aquimarina</name>
    <dbReference type="NCBI Taxonomy" id="2094031"/>
    <lineage>
        <taxon>Bacteria</taxon>
        <taxon>Pseudomonadati</taxon>
        <taxon>Pseudomonadota</taxon>
        <taxon>Gammaproteobacteria</taxon>
        <taxon>Salinisphaerales</taxon>
        <taxon>Salinisphaeraceae</taxon>
        <taxon>Salinisphaera</taxon>
    </lineage>
</organism>
<evidence type="ECO:0000313" key="5">
    <source>
        <dbReference type="Proteomes" id="UP001595462"/>
    </source>
</evidence>
<proteinExistence type="predicted"/>
<feature type="compositionally biased region" description="Low complexity" evidence="1">
    <location>
        <begin position="58"/>
        <end position="70"/>
    </location>
</feature>
<accession>A0ABV7ESF4</accession>
<evidence type="ECO:0000256" key="1">
    <source>
        <dbReference type="SAM" id="MobiDB-lite"/>
    </source>
</evidence>
<dbReference type="EMBL" id="JBHRSS010000006">
    <property type="protein sequence ID" value="MFC3104876.1"/>
    <property type="molecule type" value="Genomic_DNA"/>
</dbReference>
<keyword evidence="2" id="KW-0732">Signal</keyword>
<evidence type="ECO:0000256" key="2">
    <source>
        <dbReference type="SAM" id="SignalP"/>
    </source>
</evidence>
<gene>
    <name evidence="4" type="ORF">ACFOSU_13420</name>
</gene>
<dbReference type="Proteomes" id="UP001595462">
    <property type="component" value="Unassembled WGS sequence"/>
</dbReference>
<feature type="region of interest" description="Disordered" evidence="1">
    <location>
        <begin position="20"/>
        <end position="161"/>
    </location>
</feature>
<name>A0ABV7ESF4_9GAMM</name>
<feature type="compositionally biased region" description="Acidic residues" evidence="1">
    <location>
        <begin position="144"/>
        <end position="156"/>
    </location>
</feature>
<sequence length="853" mass="91964">MHSRYFLIVILLCGSLAACGGSGSGDGSDNESSSSSSQSAFLPPVDSDSAPAEDGDQVDQGQSGSDADGAGSEDDAGSDLDSDPDGSAKPSPGSGAGQGVGSTPEAGNSDDGRSDQSDQDGESNQNADLDDDQVSRDSPNSSAGEEEEEEEEDTADTADIAGAASVVNVAIIGETDRRSSSDSITFGQVFAKGDVPAGSALVGTVDGGQVPMQVDKKATWADGSLRHAVITARMSDVGDGSPKRLSINVIPQARDAQTRPENAITLSDVLGSGFDAQVDVKASGAGNYKISAHDLLQTVSQSGNCSAWSKNCKQWLDGPLASEWIVSGQVISGNEALAGLNVYFNVRAYAGEDGAIERVRVDTVFENNWAYAKTSENIDYSASIQVGSQNYDVDDLKHYHHARWHKVLWWQGDPGLYARIDTDYLQNSGAISRYAKLSPPESFLNGVAKSYPPMSHGDQTPKMGSTGAQAAIGPLPRWTSSYAVSGDRRAFRWMLANDDAVGSYSFHYRDGETGRPLEISRHPYVTIAAKSFASRAGNPQYRRDFLTDCTGSCSTPLSFDIAHHPSIGYVPYLTTGDYYYLEEMQFTASYIELWANPGYRDFDKGVLLKAQSQVRGQAWSLRSISDAAFATPDDDPMKAYFEGLMSNILSDYSDSYLEDDTKNPLHVTANSGAVIYSAGGQKKVGVAPWQADFWTWSLGHAADQEMPNALELVKWFGEFQVARMTDWKVNPDSGFCWLLASAYNLRIRDAESSQLYPDIQTVYKVNFPQLDGLKCNSQPMVNELSDSKTTYRIGQMVGYAFSPTGFPSNFQIGLAMAAQSGVENGREAWKLFDGRTIKPDYAKNPNFAVVPRY</sequence>
<dbReference type="InterPro" id="IPR048329">
    <property type="entry name" value="PcRGLX_1st"/>
</dbReference>
<evidence type="ECO:0000313" key="4">
    <source>
        <dbReference type="EMBL" id="MFC3104876.1"/>
    </source>
</evidence>
<protein>
    <recommendedName>
        <fullName evidence="3">PcRGLX/YetA-like N-terminal RIFT barrel domain-containing protein</fullName>
    </recommendedName>
</protein>
<dbReference type="RefSeq" id="WP_380690437.1">
    <property type="nucleotide sequence ID" value="NZ_JBHRSS010000006.1"/>
</dbReference>
<feature type="compositionally biased region" description="Low complexity" evidence="1">
    <location>
        <begin position="30"/>
        <end position="39"/>
    </location>
</feature>
<feature type="compositionally biased region" description="Acidic residues" evidence="1">
    <location>
        <begin position="71"/>
        <end position="84"/>
    </location>
</feature>
<feature type="signal peptide" evidence="2">
    <location>
        <begin position="1"/>
        <end position="20"/>
    </location>
</feature>
<evidence type="ECO:0000259" key="3">
    <source>
        <dbReference type="Pfam" id="PF19501"/>
    </source>
</evidence>
<comment type="caution">
    <text evidence="4">The sequence shown here is derived from an EMBL/GenBank/DDBJ whole genome shotgun (WGS) entry which is preliminary data.</text>
</comment>
<dbReference type="PROSITE" id="PS51257">
    <property type="entry name" value="PROKAR_LIPOPROTEIN"/>
    <property type="match status" value="1"/>
</dbReference>
<keyword evidence="5" id="KW-1185">Reference proteome</keyword>
<reference evidence="5" key="1">
    <citation type="journal article" date="2019" name="Int. J. Syst. Evol. Microbiol.">
        <title>The Global Catalogue of Microorganisms (GCM) 10K type strain sequencing project: providing services to taxonomists for standard genome sequencing and annotation.</title>
        <authorList>
            <consortium name="The Broad Institute Genomics Platform"/>
            <consortium name="The Broad Institute Genome Sequencing Center for Infectious Disease"/>
            <person name="Wu L."/>
            <person name="Ma J."/>
        </authorList>
    </citation>
    <scope>NUCLEOTIDE SEQUENCE [LARGE SCALE GENOMIC DNA]</scope>
    <source>
        <strain evidence="5">KCTC 52640</strain>
    </source>
</reference>
<feature type="domain" description="PcRGLX/YetA-like N-terminal RIFT barrel" evidence="3">
    <location>
        <begin position="174"/>
        <end position="234"/>
    </location>
</feature>
<feature type="chain" id="PRO_5045140789" description="PcRGLX/YetA-like N-terminal RIFT barrel domain-containing protein" evidence="2">
    <location>
        <begin position="21"/>
        <end position="853"/>
    </location>
</feature>
<dbReference type="Pfam" id="PF19501">
    <property type="entry name" value="PcRGLX_1st"/>
    <property type="match status" value="1"/>
</dbReference>